<keyword evidence="1" id="KW-1133">Transmembrane helix</keyword>
<protein>
    <submittedName>
        <fullName evidence="2">Uncharacterized protein</fullName>
    </submittedName>
</protein>
<keyword evidence="1" id="KW-0812">Transmembrane</keyword>
<feature type="transmembrane region" description="Helical" evidence="1">
    <location>
        <begin position="68"/>
        <end position="87"/>
    </location>
</feature>
<feature type="transmembrane region" description="Helical" evidence="1">
    <location>
        <begin position="230"/>
        <end position="251"/>
    </location>
</feature>
<feature type="transmembrane region" description="Helical" evidence="1">
    <location>
        <begin position="38"/>
        <end position="56"/>
    </location>
</feature>
<evidence type="ECO:0000256" key="1">
    <source>
        <dbReference type="SAM" id="Phobius"/>
    </source>
</evidence>
<feature type="transmembrane region" description="Helical" evidence="1">
    <location>
        <begin position="169"/>
        <end position="187"/>
    </location>
</feature>
<evidence type="ECO:0000313" key="3">
    <source>
        <dbReference type="Proteomes" id="UP000318138"/>
    </source>
</evidence>
<feature type="transmembrane region" description="Helical" evidence="1">
    <location>
        <begin position="199"/>
        <end position="218"/>
    </location>
</feature>
<reference evidence="3" key="1">
    <citation type="submission" date="2019-07" db="EMBL/GenBank/DDBJ databases">
        <title>Bacillus alkalisoli sp. nov. isolated from saline soil.</title>
        <authorList>
            <person name="Sun J.-Q."/>
            <person name="Xu L."/>
        </authorList>
    </citation>
    <scope>NUCLEOTIDE SEQUENCE [LARGE SCALE GENOMIC DNA]</scope>
    <source>
        <strain evidence="3">M4U3P1</strain>
    </source>
</reference>
<keyword evidence="3" id="KW-1185">Reference proteome</keyword>
<accession>A0A859FFD7</accession>
<feature type="transmembrane region" description="Helical" evidence="1">
    <location>
        <begin position="116"/>
        <end position="133"/>
    </location>
</feature>
<name>A0A859FFD7_9BACI</name>
<evidence type="ECO:0000313" key="2">
    <source>
        <dbReference type="EMBL" id="QKS70946.1"/>
    </source>
</evidence>
<feature type="transmembrane region" description="Helical" evidence="1">
    <location>
        <begin position="94"/>
        <end position="110"/>
    </location>
</feature>
<feature type="transmembrane region" description="Helical" evidence="1">
    <location>
        <begin position="6"/>
        <end position="26"/>
    </location>
</feature>
<gene>
    <name evidence="2" type="ORF">FLK61_29940</name>
</gene>
<proteinExistence type="predicted"/>
<dbReference type="EMBL" id="CP041372">
    <property type="protein sequence ID" value="QKS70946.1"/>
    <property type="molecule type" value="Genomic_DNA"/>
</dbReference>
<organism evidence="2 3">
    <name type="scientific">Paenalkalicoccus suaedae</name>
    <dbReference type="NCBI Taxonomy" id="2592382"/>
    <lineage>
        <taxon>Bacteria</taxon>
        <taxon>Bacillati</taxon>
        <taxon>Bacillota</taxon>
        <taxon>Bacilli</taxon>
        <taxon>Bacillales</taxon>
        <taxon>Bacillaceae</taxon>
        <taxon>Paenalkalicoccus</taxon>
    </lineage>
</organism>
<dbReference type="AlphaFoldDB" id="A0A859FFD7"/>
<dbReference type="KEGG" id="psua:FLK61_29940"/>
<dbReference type="RefSeq" id="WP_176008983.1">
    <property type="nucleotide sequence ID" value="NZ_CP041372.2"/>
</dbReference>
<keyword evidence="1" id="KW-0472">Membrane</keyword>
<feature type="transmembrane region" description="Helical" evidence="1">
    <location>
        <begin position="145"/>
        <end position="163"/>
    </location>
</feature>
<sequence length="264" mass="29520">MLGTVYTTHVWSEALFIIWLLVAGYIYIAKYKRAGFEVLYLTILSLSIGYAILLYFPAFATATESVPFTHPHIQATMTLLAFLFPLIEKRSTGFILLFIALAISLLYLFVFQASVFSIAFGILIGGFISFVFYRNLDWLGSMPEPLVLVFAIILPVFLMLLLAGMPYLILLPGILLGAGIGYTIERYKLRLELTFDAKSAVIGFSLIAVLVVPLLYFLRPAIAHIPFMELSIGIVIGFWMMFIVPFVLLLLNLATKQGNEHTIS</sequence>
<dbReference type="Proteomes" id="UP000318138">
    <property type="component" value="Chromosome"/>
</dbReference>